<evidence type="ECO:0000313" key="3">
    <source>
        <dbReference type="EMBL" id="CAI1639112.1"/>
    </source>
</evidence>
<dbReference type="EMBL" id="OX291503">
    <property type="protein sequence ID" value="CAI1639112.1"/>
    <property type="molecule type" value="Genomic_DNA"/>
</dbReference>
<reference evidence="3" key="1">
    <citation type="submission" date="2022-08" db="EMBL/GenBank/DDBJ databases">
        <authorList>
            <person name="Byrne P K."/>
        </authorList>
    </citation>
    <scope>NUCLEOTIDE SEQUENCE</scope>
    <source>
        <strain evidence="3">UCD650</strain>
    </source>
</reference>
<proteinExistence type="predicted"/>
<keyword evidence="2" id="KW-1133">Transmembrane helix</keyword>
<evidence type="ECO:0000256" key="2">
    <source>
        <dbReference type="SAM" id="Phobius"/>
    </source>
</evidence>
<feature type="transmembrane region" description="Helical" evidence="2">
    <location>
        <begin position="87"/>
        <end position="107"/>
    </location>
</feature>
<accession>A0ABN8VLC9</accession>
<feature type="transmembrane region" description="Helical" evidence="2">
    <location>
        <begin position="61"/>
        <end position="81"/>
    </location>
</feature>
<dbReference type="PANTHER" id="PTHR28251:SF1">
    <property type="entry name" value="V-TYPE ATPASE ASSEMBLY FACTOR PKR1"/>
    <property type="match status" value="1"/>
</dbReference>
<dbReference type="PANTHER" id="PTHR28251">
    <property type="entry name" value="V-TYPE ATPASE ASSEMBLY FACTOR PKR1"/>
    <property type="match status" value="1"/>
</dbReference>
<keyword evidence="2" id="KW-0472">Membrane</keyword>
<evidence type="ECO:0008006" key="5">
    <source>
        <dbReference type="Google" id="ProtNLM"/>
    </source>
</evidence>
<keyword evidence="4" id="KW-1185">Reference proteome</keyword>
<sequence length="162" mass="18796">MLEWRKIVEKVFSFGIYMEQRSFIARFRKLQARYIETPLRMASFFVKLWESVFEPGTTPQLVIATHASFVALLLTLMWLIYATHGNIHFYVLFGISLLLWITVIWFISELSLVKLKDNDELDKVANEKNETEATNDTDNKQESGNTTGSSRSVQTHSRSRKA</sequence>
<keyword evidence="2" id="KW-0812">Transmembrane</keyword>
<organism evidence="3 4">
    <name type="scientific">Saccharomyces eubayanus</name>
    <name type="common">Yeast</name>
    <dbReference type="NCBI Taxonomy" id="1080349"/>
    <lineage>
        <taxon>Eukaryota</taxon>
        <taxon>Fungi</taxon>
        <taxon>Dikarya</taxon>
        <taxon>Ascomycota</taxon>
        <taxon>Saccharomycotina</taxon>
        <taxon>Saccharomycetes</taxon>
        <taxon>Saccharomycetales</taxon>
        <taxon>Saccharomycetaceae</taxon>
        <taxon>Saccharomyces</taxon>
    </lineage>
</organism>
<evidence type="ECO:0000313" key="4">
    <source>
        <dbReference type="Proteomes" id="UP001152964"/>
    </source>
</evidence>
<dbReference type="InterPro" id="IPR013945">
    <property type="entry name" value="Pkr1"/>
</dbReference>
<name>A0ABN8VLC9_SACEU</name>
<gene>
    <name evidence="3" type="primary">U6500M02570</name>
    <name evidence="3" type="ORF">SEUBUCD650_0M02570</name>
</gene>
<feature type="region of interest" description="Disordered" evidence="1">
    <location>
        <begin position="126"/>
        <end position="162"/>
    </location>
</feature>
<feature type="compositionally biased region" description="Basic and acidic residues" evidence="1">
    <location>
        <begin position="126"/>
        <end position="141"/>
    </location>
</feature>
<dbReference type="Pfam" id="PF08636">
    <property type="entry name" value="Pkr1"/>
    <property type="match status" value="1"/>
</dbReference>
<feature type="compositionally biased region" description="Polar residues" evidence="1">
    <location>
        <begin position="142"/>
        <end position="156"/>
    </location>
</feature>
<protein>
    <recommendedName>
        <fullName evidence="5">PKR1-like protein</fullName>
    </recommendedName>
</protein>
<evidence type="ECO:0000256" key="1">
    <source>
        <dbReference type="SAM" id="MobiDB-lite"/>
    </source>
</evidence>
<dbReference type="Proteomes" id="UP001152964">
    <property type="component" value="Chromosome 13"/>
</dbReference>